<keyword evidence="2" id="KW-1185">Reference proteome</keyword>
<name>A0A1H8I450_9FIRM</name>
<organism evidence="1 2">
    <name type="scientific">Peptostreptococcus russellii</name>
    <dbReference type="NCBI Taxonomy" id="215200"/>
    <lineage>
        <taxon>Bacteria</taxon>
        <taxon>Bacillati</taxon>
        <taxon>Bacillota</taxon>
        <taxon>Clostridia</taxon>
        <taxon>Peptostreptococcales</taxon>
        <taxon>Peptostreptococcaceae</taxon>
        <taxon>Peptostreptococcus</taxon>
    </lineage>
</organism>
<gene>
    <name evidence="1" type="ORF">SAMN05216454_10725</name>
</gene>
<proteinExistence type="predicted"/>
<dbReference type="RefSeq" id="WP_091975504.1">
    <property type="nucleotide sequence ID" value="NZ_CAUWDX010000032.1"/>
</dbReference>
<dbReference type="Proteomes" id="UP000199512">
    <property type="component" value="Unassembled WGS sequence"/>
</dbReference>
<dbReference type="EMBL" id="FODF01000007">
    <property type="protein sequence ID" value="SEN62977.1"/>
    <property type="molecule type" value="Genomic_DNA"/>
</dbReference>
<protein>
    <submittedName>
        <fullName evidence="1">Uncharacterized protein</fullName>
    </submittedName>
</protein>
<reference evidence="1 2" key="1">
    <citation type="submission" date="2016-10" db="EMBL/GenBank/DDBJ databases">
        <authorList>
            <person name="de Groot N.N."/>
        </authorList>
    </citation>
    <scope>NUCLEOTIDE SEQUENCE [LARGE SCALE GENOMIC DNA]</scope>
    <source>
        <strain evidence="1 2">Calf135</strain>
    </source>
</reference>
<evidence type="ECO:0000313" key="2">
    <source>
        <dbReference type="Proteomes" id="UP000199512"/>
    </source>
</evidence>
<dbReference type="AlphaFoldDB" id="A0A1H8I450"/>
<accession>A0A1H8I450</accession>
<sequence>MIGDIVRYNFFTLDDADKETYALDYAIVLDKDEENDIIKILPFTSRYNKDSIENFCIGDIPGFVEIKNEGYVNNKQYVHFDKIMDVNPEELYPVHHQDVYGRIARNDSGNPINVKLADEQLDRVVNRYGIYEAGEEKNIINLLAKADAKYVINTEDNDIEKLREVCNKEMDKYREYNFSDKKVIVFFVDGDRYSIVMEATNNDDLECRNQDLKKVFN</sequence>
<evidence type="ECO:0000313" key="1">
    <source>
        <dbReference type="EMBL" id="SEN62977.1"/>
    </source>
</evidence>
<dbReference type="OrthoDB" id="1748396at2"/>